<evidence type="ECO:0000256" key="8">
    <source>
        <dbReference type="ARBA" id="ARBA00023033"/>
    </source>
</evidence>
<evidence type="ECO:0000256" key="10">
    <source>
        <dbReference type="RuleBase" id="RU000461"/>
    </source>
</evidence>
<dbReference type="GO" id="GO:0004497">
    <property type="term" value="F:monooxygenase activity"/>
    <property type="evidence" value="ECO:0007669"/>
    <property type="project" value="UniProtKB-KW"/>
</dbReference>
<dbReference type="PROSITE" id="PS00086">
    <property type="entry name" value="CYTOCHROME_P450"/>
    <property type="match status" value="1"/>
</dbReference>
<evidence type="ECO:0000256" key="4">
    <source>
        <dbReference type="ARBA" id="ARBA00022617"/>
    </source>
</evidence>
<feature type="binding site" description="axial binding residue" evidence="9">
    <location>
        <position position="181"/>
    </location>
    <ligand>
        <name>heme</name>
        <dbReference type="ChEBI" id="CHEBI:30413"/>
    </ligand>
    <ligandPart>
        <name>Fe</name>
        <dbReference type="ChEBI" id="CHEBI:18248"/>
    </ligandPart>
</feature>
<evidence type="ECO:0000313" key="12">
    <source>
        <dbReference type="Proteomes" id="UP000030108"/>
    </source>
</evidence>
<dbReference type="InterPro" id="IPR001128">
    <property type="entry name" value="Cyt_P450"/>
</dbReference>
<comment type="caution">
    <text evidence="11">The sequence shown here is derived from an EMBL/GenBank/DDBJ whole genome shotgun (WGS) entry which is preliminary data.</text>
</comment>
<proteinExistence type="inferred from homology"/>
<dbReference type="PRINTS" id="PR00463">
    <property type="entry name" value="EP450I"/>
</dbReference>
<keyword evidence="8 10" id="KW-0503">Monooxygenase</keyword>
<dbReference type="InterPro" id="IPR002401">
    <property type="entry name" value="Cyt_P450_E_grp-I"/>
</dbReference>
<comment type="pathway">
    <text evidence="2">Secondary metabolite biosynthesis.</text>
</comment>
<keyword evidence="6 10" id="KW-0560">Oxidoreductase</keyword>
<dbReference type="AlphaFoldDB" id="A0A0A1ULX0"/>
<name>A0A0A1ULX0_9AGAM</name>
<evidence type="ECO:0000313" key="11">
    <source>
        <dbReference type="EMBL" id="EUC59551.1"/>
    </source>
</evidence>
<dbReference type="GO" id="GO:0020037">
    <property type="term" value="F:heme binding"/>
    <property type="evidence" value="ECO:0007669"/>
    <property type="project" value="InterPro"/>
</dbReference>
<dbReference type="InterPro" id="IPR050364">
    <property type="entry name" value="Cytochrome_P450_fung"/>
</dbReference>
<comment type="similarity">
    <text evidence="3 10">Belongs to the cytochrome P450 family.</text>
</comment>
<evidence type="ECO:0000256" key="7">
    <source>
        <dbReference type="ARBA" id="ARBA00023004"/>
    </source>
</evidence>
<dbReference type="Gene3D" id="1.10.630.10">
    <property type="entry name" value="Cytochrome P450"/>
    <property type="match status" value="1"/>
</dbReference>
<keyword evidence="5 9" id="KW-0479">Metal-binding</keyword>
<evidence type="ECO:0000256" key="1">
    <source>
        <dbReference type="ARBA" id="ARBA00001971"/>
    </source>
</evidence>
<evidence type="ECO:0000256" key="9">
    <source>
        <dbReference type="PIRSR" id="PIRSR602401-1"/>
    </source>
</evidence>
<comment type="cofactor">
    <cofactor evidence="1 9">
        <name>heme</name>
        <dbReference type="ChEBI" id="CHEBI:30413"/>
    </cofactor>
</comment>
<evidence type="ECO:0000256" key="6">
    <source>
        <dbReference type="ARBA" id="ARBA00023002"/>
    </source>
</evidence>
<dbReference type="Proteomes" id="UP000030108">
    <property type="component" value="Unassembled WGS sequence"/>
</dbReference>
<dbReference type="PANTHER" id="PTHR46300">
    <property type="entry name" value="P450, PUTATIVE (EUROFUNG)-RELATED-RELATED"/>
    <property type="match status" value="1"/>
</dbReference>
<dbReference type="InterPro" id="IPR036396">
    <property type="entry name" value="Cyt_P450_sf"/>
</dbReference>
<keyword evidence="7 9" id="KW-0408">Iron</keyword>
<protein>
    <submittedName>
        <fullName evidence="11">Cytochrome P450 family oxidoreductase</fullName>
    </submittedName>
</protein>
<dbReference type="PRINTS" id="PR00385">
    <property type="entry name" value="P450"/>
</dbReference>
<gene>
    <name evidence="11" type="ORF">RSOL_318700</name>
</gene>
<keyword evidence="4 9" id="KW-0349">Heme</keyword>
<dbReference type="Pfam" id="PF00067">
    <property type="entry name" value="p450"/>
    <property type="match status" value="1"/>
</dbReference>
<dbReference type="GO" id="GO:0016705">
    <property type="term" value="F:oxidoreductase activity, acting on paired donors, with incorporation or reduction of molecular oxygen"/>
    <property type="evidence" value="ECO:0007669"/>
    <property type="project" value="InterPro"/>
</dbReference>
<dbReference type="GO" id="GO:0005506">
    <property type="term" value="F:iron ion binding"/>
    <property type="evidence" value="ECO:0007669"/>
    <property type="project" value="InterPro"/>
</dbReference>
<dbReference type="OrthoDB" id="2789670at2759"/>
<evidence type="ECO:0000256" key="3">
    <source>
        <dbReference type="ARBA" id="ARBA00010617"/>
    </source>
</evidence>
<dbReference type="EMBL" id="JATN01000321">
    <property type="protein sequence ID" value="EUC59551.1"/>
    <property type="molecule type" value="Genomic_DNA"/>
</dbReference>
<sequence length="252" mass="27821">MKYVRTQMAKGCAEPSFVASWLQDAADEDKPLIPYAAGSIYAGAADTTVSAISTFFIAMLHYPEVQKAAQAEIDRVVGSDRLPSFTDHDSLPYVEAIYKEVLRWQPLAPIGIPRKLASESDDEYSGMRIPSGTNIIANAWCMLRDPDAYKNPERFNPSRFLGSHPESNPEDIIFGFGRRRCPGALIADSSVWLSIVLTLATYKVSHTQMNGGKPQMPSLEYTIGVISHPPPFQCILKPRSEQAKALIEDTVV</sequence>
<reference evidence="12" key="1">
    <citation type="journal article" date="2014" name="Genome Announc.">
        <title>Draft genome sequence of the plant-pathogenic soil fungus Rhizoctonia solani anastomosis group 3 strain Rhs1AP.</title>
        <authorList>
            <person name="Cubeta M.A."/>
            <person name="Thomas E."/>
            <person name="Dean R.A."/>
            <person name="Jabaji S."/>
            <person name="Neate S.M."/>
            <person name="Tavantzis S."/>
            <person name="Toda T."/>
            <person name="Vilgalys R."/>
            <person name="Bharathan N."/>
            <person name="Fedorova-Abrams N."/>
            <person name="Pakala S.B."/>
            <person name="Pakala S.M."/>
            <person name="Zafar N."/>
            <person name="Joardar V."/>
            <person name="Losada L."/>
            <person name="Nierman W.C."/>
        </authorList>
    </citation>
    <scope>NUCLEOTIDE SEQUENCE [LARGE SCALE GENOMIC DNA]</scope>
    <source>
        <strain evidence="12">AG-3</strain>
    </source>
</reference>
<dbReference type="SUPFAM" id="SSF48264">
    <property type="entry name" value="Cytochrome P450"/>
    <property type="match status" value="1"/>
</dbReference>
<evidence type="ECO:0000256" key="5">
    <source>
        <dbReference type="ARBA" id="ARBA00022723"/>
    </source>
</evidence>
<accession>A0A0A1ULX0</accession>
<dbReference type="PANTHER" id="PTHR46300:SF12">
    <property type="entry name" value="P450, PUTATIVE (EUROFUNG)-RELATED"/>
    <property type="match status" value="1"/>
</dbReference>
<evidence type="ECO:0000256" key="2">
    <source>
        <dbReference type="ARBA" id="ARBA00005179"/>
    </source>
</evidence>
<dbReference type="InterPro" id="IPR017972">
    <property type="entry name" value="Cyt_P450_CS"/>
</dbReference>
<organism evidence="11 12">
    <name type="scientific">Rhizoctonia solani AG-3 Rhs1AP</name>
    <dbReference type="NCBI Taxonomy" id="1086054"/>
    <lineage>
        <taxon>Eukaryota</taxon>
        <taxon>Fungi</taxon>
        <taxon>Dikarya</taxon>
        <taxon>Basidiomycota</taxon>
        <taxon>Agaricomycotina</taxon>
        <taxon>Agaricomycetes</taxon>
        <taxon>Cantharellales</taxon>
        <taxon>Ceratobasidiaceae</taxon>
        <taxon>Rhizoctonia</taxon>
    </lineage>
</organism>